<dbReference type="Pfam" id="PF00072">
    <property type="entry name" value="Response_reg"/>
    <property type="match status" value="1"/>
</dbReference>
<dbReference type="Pfam" id="PF08664">
    <property type="entry name" value="YcbB"/>
    <property type="match status" value="1"/>
</dbReference>
<proteinExistence type="predicted"/>
<dbReference type="InterPro" id="IPR011006">
    <property type="entry name" value="CheY-like_superfamily"/>
</dbReference>
<reference evidence="3" key="1">
    <citation type="submission" date="2014-07" db="EMBL/GenBank/DDBJ databases">
        <authorList>
            <person name="Urmite Genomes Urmite Genomes"/>
        </authorList>
    </citation>
    <scope>NUCLEOTIDE SEQUENCE</scope>
    <source>
        <strain evidence="3">13S34_air</strain>
    </source>
</reference>
<accession>A0A078M9C3</accession>
<dbReference type="PANTHER" id="PTHR43228:SF8">
    <property type="entry name" value="TRANSCRIPTIONAL REGULATORY PROTEIN GLNL"/>
    <property type="match status" value="1"/>
</dbReference>
<dbReference type="Gene3D" id="3.40.50.2300">
    <property type="match status" value="1"/>
</dbReference>
<name>A0A078M9C3_9BACL</name>
<gene>
    <name evidence="3" type="primary">cheY_2</name>
    <name evidence="3" type="ORF">BN1050_01781</name>
</gene>
<sequence>MRYFIVDDDAVSRRMLSQIIIDGDLGIVVGEADNGEDAITPILLSHPDFVLIDLLMPKQDGITTIEQLQKENFKGHFVMISQVVDKDMVSEAYAKDIEFFIHKPINKNEVTNVLKKTAERFLLKQSLLTIRDSLVHFEKDTKEEIQLTVKDIVLSILNDLGIVGQSGSDDIVAIIEMLSTQQDIPKQLPPLKNLYENLAATTRNTSLDIAKEAKAIEQRIRRAVITATQNIAIMGAVDYASQEFEYYAPRYFEFAEVRLCMQAVQKEQPMPKKIKVNIKKFLQVLAVETKEKYYQS</sequence>
<feature type="domain" description="Response regulatory" evidence="2">
    <location>
        <begin position="2"/>
        <end position="118"/>
    </location>
</feature>
<evidence type="ECO:0000256" key="1">
    <source>
        <dbReference type="PROSITE-ProRule" id="PRU00169"/>
    </source>
</evidence>
<protein>
    <submittedName>
        <fullName evidence="3">Chemotaxis protein CheY</fullName>
    </submittedName>
</protein>
<dbReference type="InterPro" id="IPR001789">
    <property type="entry name" value="Sig_transdc_resp-reg_receiver"/>
</dbReference>
<dbReference type="PANTHER" id="PTHR43228">
    <property type="entry name" value="TWO-COMPONENT RESPONSE REGULATOR"/>
    <property type="match status" value="1"/>
</dbReference>
<dbReference type="PROSITE" id="PS50110">
    <property type="entry name" value="RESPONSE_REGULATORY"/>
    <property type="match status" value="1"/>
</dbReference>
<evidence type="ECO:0000259" key="2">
    <source>
        <dbReference type="PROSITE" id="PS50110"/>
    </source>
</evidence>
<organism evidence="3">
    <name type="scientific">Metalysinibacillus saudimassiliensis</name>
    <dbReference type="NCBI Taxonomy" id="1461583"/>
    <lineage>
        <taxon>Bacteria</taxon>
        <taxon>Bacillati</taxon>
        <taxon>Bacillota</taxon>
        <taxon>Bacilli</taxon>
        <taxon>Bacillales</taxon>
        <taxon>Caryophanaceae</taxon>
        <taxon>Metalysinibacillus</taxon>
    </lineage>
</organism>
<dbReference type="InterPro" id="IPR013972">
    <property type="entry name" value="YcbB"/>
</dbReference>
<evidence type="ECO:0000313" key="3">
    <source>
        <dbReference type="EMBL" id="CEA04028.1"/>
    </source>
</evidence>
<dbReference type="PATRIC" id="fig|1461583.4.peg.1708"/>
<dbReference type="InterPro" id="IPR052048">
    <property type="entry name" value="ST_Response_Regulator"/>
</dbReference>
<keyword evidence="1" id="KW-0597">Phosphoprotein</keyword>
<feature type="modified residue" description="4-aspartylphosphate" evidence="1">
    <location>
        <position position="53"/>
    </location>
</feature>
<dbReference type="HOGENOM" id="CLU_080651_0_0_9"/>
<dbReference type="SUPFAM" id="SSF52172">
    <property type="entry name" value="CheY-like"/>
    <property type="match status" value="1"/>
</dbReference>
<dbReference type="GO" id="GO:0000160">
    <property type="term" value="P:phosphorelay signal transduction system"/>
    <property type="evidence" value="ECO:0007669"/>
    <property type="project" value="InterPro"/>
</dbReference>
<dbReference type="EMBL" id="LN483075">
    <property type="protein sequence ID" value="CEA04028.1"/>
    <property type="molecule type" value="Genomic_DNA"/>
</dbReference>
<dbReference type="SMART" id="SM00448">
    <property type="entry name" value="REC"/>
    <property type="match status" value="1"/>
</dbReference>
<dbReference type="AlphaFoldDB" id="A0A078M9C3"/>